<reference evidence="2 3" key="1">
    <citation type="submission" date="2015-11" db="EMBL/GenBank/DDBJ databases">
        <title>Genomes of Abundant and Widespread Viruses from the Deep Ocean.</title>
        <authorList>
            <person name="Mizuno C.M."/>
            <person name="Ghai R."/>
            <person name="Saghai A."/>
            <person name="Lopez-Garcia P."/>
            <person name="Rodriguez-Valera F."/>
        </authorList>
    </citation>
    <scope>NUCLEOTIDE SEQUENCE [LARGE SCALE GENOMIC DNA]</scope>
</reference>
<dbReference type="Pfam" id="PF21703">
    <property type="entry name" value="Gp10A-like"/>
    <property type="match status" value="1"/>
</dbReference>
<name>A0A1B1IW11_9CAUD</name>
<proteinExistence type="predicted"/>
<accession>A0A1B1IW11</accession>
<evidence type="ECO:0000313" key="2">
    <source>
        <dbReference type="EMBL" id="ANS05509.1"/>
    </source>
</evidence>
<organism evidence="2 3">
    <name type="scientific">uncultured phage_Deep1-GF2-KM23-C739</name>
    <dbReference type="NCBI Taxonomy" id="2740798"/>
    <lineage>
        <taxon>Viruses</taxon>
        <taxon>Duplodnaviria</taxon>
        <taxon>Heunggongvirae</taxon>
        <taxon>Uroviricota</taxon>
        <taxon>Caudoviricetes</taxon>
        <taxon>Autographivirales</taxon>
        <taxon>Chosvirus</taxon>
        <taxon>Chosvirus KM23C739</taxon>
    </lineage>
</organism>
<protein>
    <submittedName>
        <fullName evidence="2">Capsid protein</fullName>
    </submittedName>
</protein>
<dbReference type="KEGG" id="vg:55002046"/>
<evidence type="ECO:0000259" key="1">
    <source>
        <dbReference type="Pfam" id="PF21703"/>
    </source>
</evidence>
<evidence type="ECO:0000313" key="3">
    <source>
        <dbReference type="Proteomes" id="UP000505242"/>
    </source>
</evidence>
<feature type="domain" description="Capsid Gp10A/Gp10B-like" evidence="1">
    <location>
        <begin position="1"/>
        <end position="169"/>
    </location>
</feature>
<dbReference type="RefSeq" id="YP_009811023.1">
    <property type="nucleotide sequence ID" value="NC_048050.1"/>
</dbReference>
<dbReference type="InterPro" id="IPR049301">
    <property type="entry name" value="Capsid_Gp10A/Gp10B-like_dom"/>
</dbReference>
<dbReference type="EMBL" id="KT997847">
    <property type="protein sequence ID" value="ANS05509.1"/>
    <property type="molecule type" value="Genomic_DNA"/>
</dbReference>
<sequence>MGRALANKVDQHLVQLAVLASQQTTPTITGGNAGEEITDADANTSATSLITSIFDAAEKLDTKDVPSQDRWCVVTPAIYYNLVENDKILNRDFGGNNGVYSDGTVIKVAGINIVKSNTAVTAFTDQSASISGTNNTYNVDASNHVAVVFHKSALGTVKLMDLAMESEYDKFFIVALYRNVY</sequence>
<dbReference type="Proteomes" id="UP000505242">
    <property type="component" value="Genome"/>
</dbReference>
<keyword evidence="3" id="KW-1185">Reference proteome</keyword>
<dbReference type="GeneID" id="55002046"/>